<name>A0A450SQ15_9GAMM</name>
<protein>
    <submittedName>
        <fullName evidence="1">Uncharacterized protein</fullName>
    </submittedName>
</protein>
<reference evidence="1" key="1">
    <citation type="submission" date="2019-02" db="EMBL/GenBank/DDBJ databases">
        <authorList>
            <person name="Gruber-Vodicka R. H."/>
            <person name="Seah K. B. B."/>
        </authorList>
    </citation>
    <scope>NUCLEOTIDE SEQUENCE</scope>
    <source>
        <strain evidence="1">BECK_BZ15</strain>
    </source>
</reference>
<sequence length="211" mass="24446">MPGDVGPFRKLFPEEHIRYILSAIFRADLRKASEKEWENPITGRLYDELEWLPRFRDGPLAICLRPKVRSSNSKTEKKVVGEPDILIFCALGTQVYFAIEAKRLRFRYPRGAFETGNSEYMGEDGMMRFVTGKYAPFMKAGAMLGYVFDGDIQEAWTDIAELIQKKTETLRMVDPKKLFPSEILPGERIGETHHLRMDDRAFTIYHVFMPL</sequence>
<evidence type="ECO:0000313" key="1">
    <source>
        <dbReference type="EMBL" id="VFJ56076.1"/>
    </source>
</evidence>
<organism evidence="1">
    <name type="scientific">Candidatus Kentrum sp. FW</name>
    <dbReference type="NCBI Taxonomy" id="2126338"/>
    <lineage>
        <taxon>Bacteria</taxon>
        <taxon>Pseudomonadati</taxon>
        <taxon>Pseudomonadota</taxon>
        <taxon>Gammaproteobacteria</taxon>
        <taxon>Candidatus Kentrum</taxon>
    </lineage>
</organism>
<dbReference type="EMBL" id="CAADEW010000058">
    <property type="protein sequence ID" value="VFJ56076.1"/>
    <property type="molecule type" value="Genomic_DNA"/>
</dbReference>
<dbReference type="AlphaFoldDB" id="A0A450SQ15"/>
<gene>
    <name evidence="1" type="ORF">BECKFW1821A_GA0114235_105815</name>
</gene>
<proteinExistence type="predicted"/>
<accession>A0A450SQ15</accession>